<evidence type="ECO:0000313" key="3">
    <source>
        <dbReference type="EMBL" id="CRJ86877.1"/>
    </source>
</evidence>
<dbReference type="Pfam" id="PF07817">
    <property type="entry name" value="GLE1"/>
    <property type="match status" value="1"/>
</dbReference>
<dbReference type="AlphaFoldDB" id="A0A0G4KF35"/>
<evidence type="ECO:0000259" key="2">
    <source>
        <dbReference type="Pfam" id="PF13679"/>
    </source>
</evidence>
<gene>
    <name evidence="3" type="ORF">BN1723_000199</name>
</gene>
<dbReference type="PANTHER" id="PTHR12496">
    <property type="entry name" value="CGI-41 METHYLTRANSFERASE"/>
    <property type="match status" value="1"/>
</dbReference>
<accession>A0A0G4KF35</accession>
<dbReference type="Pfam" id="PF13679">
    <property type="entry name" value="Methyltransf_32"/>
    <property type="match status" value="1"/>
</dbReference>
<dbReference type="InterPro" id="IPR025714">
    <property type="entry name" value="Methyltranfer_dom"/>
</dbReference>
<feature type="region of interest" description="Disordered" evidence="1">
    <location>
        <begin position="508"/>
        <end position="545"/>
    </location>
</feature>
<dbReference type="Gene3D" id="1.25.40.510">
    <property type="entry name" value="GLE1-like"/>
    <property type="match status" value="1"/>
</dbReference>
<feature type="compositionally biased region" description="Basic and acidic residues" evidence="1">
    <location>
        <begin position="521"/>
        <end position="532"/>
    </location>
</feature>
<proteinExistence type="predicted"/>
<dbReference type="InterPro" id="IPR012476">
    <property type="entry name" value="GLE1"/>
</dbReference>
<dbReference type="GO" id="GO:0005643">
    <property type="term" value="C:nuclear pore"/>
    <property type="evidence" value="ECO:0007669"/>
    <property type="project" value="InterPro"/>
</dbReference>
<dbReference type="PANTHER" id="PTHR12496:SF0">
    <property type="entry name" value="METHYLTRANSFERASE DOMAIN-CONTAINING PROTEIN"/>
    <property type="match status" value="1"/>
</dbReference>
<protein>
    <recommendedName>
        <fullName evidence="2">Methyltransferase domain-containing protein</fullName>
    </recommendedName>
</protein>
<dbReference type="GO" id="GO:0016973">
    <property type="term" value="P:poly(A)+ mRNA export from nucleus"/>
    <property type="evidence" value="ECO:0007669"/>
    <property type="project" value="InterPro"/>
</dbReference>
<reference evidence="4" key="1">
    <citation type="submission" date="2015-05" db="EMBL/GenBank/DDBJ databases">
        <authorList>
            <person name="Fogelqvist Johan"/>
        </authorList>
    </citation>
    <scope>NUCLEOTIDE SEQUENCE [LARGE SCALE GENOMIC DNA]</scope>
</reference>
<sequence>MKPERPLPYSDDFTSPEDYVSSLLTFANTCDTFQMFAGGVHLLDFFTNDRSLYEMSLPADWQPYILAREPMDFVDLLLRRDLDALPEAERPPPALERYIRDVRRLSLRRGFAPRRAPPAIQGKGKGKALVPGGLTRKVAIGMNPKKVHENYLGRTLALPPYNRHVVAVEGRAHNIEASRALDVKAGLSTREKVMRNKKMWLQVVDEQKQQQHDGGQKPLDVKTEARLASGRNVAADAAADLRPAKELVHECVREAGRGSKVMRNKKMWLQVVDEQKQQQQQQQQHDDDNRKPLDVRTEARLASGRNVAADLRPAKELVHECVREAGRGSVSYIVSRLESGDLTEVIRKIEDEVTTADERAQPRGALRMMAMSIHSCGNLSHYGIRSLVLNPAIHAVAIVGCCYNLMTEKLGPPTYKFPYVRPTLQAVNGRPMAESTRFDPEGFPISRRLTEYEGHGVRFNITARMMACQAPANWTEAESHGFFTRNLYRAVLQKMFLDRGVITKVYHRPSGEGQTTTAEAEADHGGPRRPGEGDTPFDVSTNPVTIGSLNKRTEAGRIAVGWRREDGHWISEQAHSDRMTGLGAGFASISLRDFSKASKKNPYPPSHYWTAMAKIVNSPPALISNTQYTVLKAMIDGHETRFLQFYGNAAIEALRTALVEFPKKAPATSHTAQALQVLGQVLQRDSGLALA</sequence>
<dbReference type="Proteomes" id="UP000045706">
    <property type="component" value="Unassembled WGS sequence"/>
</dbReference>
<dbReference type="InterPro" id="IPR052220">
    <property type="entry name" value="METTL25"/>
</dbReference>
<evidence type="ECO:0000256" key="1">
    <source>
        <dbReference type="SAM" id="MobiDB-lite"/>
    </source>
</evidence>
<dbReference type="EMBL" id="CVQI01000001">
    <property type="protein sequence ID" value="CRJ86877.1"/>
    <property type="molecule type" value="Genomic_DNA"/>
</dbReference>
<evidence type="ECO:0000313" key="4">
    <source>
        <dbReference type="Proteomes" id="UP000045706"/>
    </source>
</evidence>
<organism evidence="3 4">
    <name type="scientific">Verticillium longisporum</name>
    <name type="common">Verticillium dahliae var. longisporum</name>
    <dbReference type="NCBI Taxonomy" id="100787"/>
    <lineage>
        <taxon>Eukaryota</taxon>
        <taxon>Fungi</taxon>
        <taxon>Dikarya</taxon>
        <taxon>Ascomycota</taxon>
        <taxon>Pezizomycotina</taxon>
        <taxon>Sordariomycetes</taxon>
        <taxon>Hypocreomycetidae</taxon>
        <taxon>Glomerellales</taxon>
        <taxon>Plectosphaerellaceae</taxon>
        <taxon>Verticillium</taxon>
    </lineage>
</organism>
<feature type="region of interest" description="Disordered" evidence="1">
    <location>
        <begin position="272"/>
        <end position="293"/>
    </location>
</feature>
<feature type="domain" description="Methyltransferase" evidence="2">
    <location>
        <begin position="151"/>
        <end position="408"/>
    </location>
</feature>
<feature type="compositionally biased region" description="Basic and acidic residues" evidence="1">
    <location>
        <begin position="284"/>
        <end position="293"/>
    </location>
</feature>
<name>A0A0G4KF35_VERLO</name>
<dbReference type="InterPro" id="IPR038506">
    <property type="entry name" value="GLE1-like_sf"/>
</dbReference>